<dbReference type="Pfam" id="PF07369">
    <property type="entry name" value="DUF1488"/>
    <property type="match status" value="1"/>
</dbReference>
<keyword evidence="2" id="KW-1185">Reference proteome</keyword>
<dbReference type="InterPro" id="IPR009962">
    <property type="entry name" value="DUF1488"/>
</dbReference>
<sequence>MTLIFPNRSRSFDEARKVVRFLGYDGMFEVRFFVEAEALASRTATGMSENDYLQAFDAARSSIQDAAMRAYRPNRGTTYTLTAADLG</sequence>
<evidence type="ECO:0008006" key="3">
    <source>
        <dbReference type="Google" id="ProtNLM"/>
    </source>
</evidence>
<organism evidence="1 2">
    <name type="scientific">Neorhizobium galegae bv. orientalis str. HAMBI 540</name>
    <dbReference type="NCBI Taxonomy" id="1028800"/>
    <lineage>
        <taxon>Bacteria</taxon>
        <taxon>Pseudomonadati</taxon>
        <taxon>Pseudomonadota</taxon>
        <taxon>Alphaproteobacteria</taxon>
        <taxon>Hyphomicrobiales</taxon>
        <taxon>Rhizobiaceae</taxon>
        <taxon>Rhizobium/Agrobacterium group</taxon>
        <taxon>Neorhizobium</taxon>
    </lineage>
</organism>
<dbReference type="KEGG" id="ngg:RG540_CH02860"/>
<evidence type="ECO:0000313" key="1">
    <source>
        <dbReference type="EMBL" id="CDN46480.1"/>
    </source>
</evidence>
<dbReference type="SUPFAM" id="SSF160272">
    <property type="entry name" value="Shew3726-like"/>
    <property type="match status" value="1"/>
</dbReference>
<dbReference type="eggNOG" id="ENOG50345HM">
    <property type="taxonomic scope" value="Bacteria"/>
</dbReference>
<name>A0A068SN33_NEOGA</name>
<dbReference type="InterPro" id="IPR036692">
    <property type="entry name" value="Shew3726-like_sf"/>
</dbReference>
<accession>A0A068SN33</accession>
<gene>
    <name evidence="1" type="ORF">RG540_CH02860</name>
</gene>
<proteinExistence type="predicted"/>
<dbReference type="RefSeq" id="WP_038540019.1">
    <property type="nucleotide sequence ID" value="NZ_HG938353.1"/>
</dbReference>
<dbReference type="EMBL" id="HG938353">
    <property type="protein sequence ID" value="CDN46480.1"/>
    <property type="molecule type" value="Genomic_DNA"/>
</dbReference>
<dbReference type="PATRIC" id="fig|1028800.3.peg.291"/>
<protein>
    <recommendedName>
        <fullName evidence="3">DUF1488 domain-containing protein</fullName>
    </recommendedName>
</protein>
<evidence type="ECO:0000313" key="2">
    <source>
        <dbReference type="Proteomes" id="UP000028181"/>
    </source>
</evidence>
<dbReference type="Proteomes" id="UP000028181">
    <property type="component" value="Chromosome I"/>
</dbReference>
<reference evidence="2" key="1">
    <citation type="journal article" date="2014" name="BMC Genomics">
        <title>Genome sequencing of two Neorhizobium galegae strains reveals a noeT gene responsible for the unusual acetylation of the nodulation factors.</title>
        <authorList>
            <person name="Osterman J."/>
            <person name="Marsh J."/>
            <person name="Laine P.K."/>
            <person name="Zeng Z."/>
            <person name="Alatalo E."/>
            <person name="Sullivan J.T."/>
            <person name="Young J.P."/>
            <person name="Thomas-Oates J."/>
            <person name="Paulin L."/>
            <person name="Lindstrom K."/>
        </authorList>
    </citation>
    <scope>NUCLEOTIDE SEQUENCE [LARGE SCALE GENOMIC DNA]</scope>
    <source>
        <strain evidence="2">HAMBI 540</strain>
    </source>
</reference>
<dbReference type="GeneID" id="24257310"/>
<dbReference type="OrthoDB" id="7360668at2"/>
<dbReference type="AlphaFoldDB" id="A0A068SN33"/>
<dbReference type="HOGENOM" id="CLU_170367_0_0_5"/>